<dbReference type="Proteomes" id="UP000254777">
    <property type="component" value="Unassembled WGS sequence"/>
</dbReference>
<dbReference type="Pfam" id="PF02639">
    <property type="entry name" value="DUF188"/>
    <property type="match status" value="1"/>
</dbReference>
<name>A0A379DAE6_9FIRM</name>
<dbReference type="InterPro" id="IPR003791">
    <property type="entry name" value="UPF0178"/>
</dbReference>
<dbReference type="PANTHER" id="PTHR35146">
    <property type="entry name" value="UPF0178 PROTEIN YAII"/>
    <property type="match status" value="1"/>
</dbReference>
<evidence type="ECO:0000313" key="3">
    <source>
        <dbReference type="Proteomes" id="UP000254777"/>
    </source>
</evidence>
<gene>
    <name evidence="2" type="primary">yaiI</name>
    <name evidence="2" type="ORF">NCTC11088_00686</name>
</gene>
<protein>
    <submittedName>
        <fullName evidence="2">Uncharacterized BCR, YaiI/YqxD family COG1671</fullName>
    </submittedName>
</protein>
<dbReference type="PANTHER" id="PTHR35146:SF1">
    <property type="entry name" value="UPF0178 PROTEIN YAII"/>
    <property type="match status" value="1"/>
</dbReference>
<evidence type="ECO:0000256" key="1">
    <source>
        <dbReference type="ARBA" id="ARBA00008522"/>
    </source>
</evidence>
<proteinExistence type="inferred from homology"/>
<organism evidence="2 3">
    <name type="scientific">Peptoniphilus indolicus</name>
    <dbReference type="NCBI Taxonomy" id="33030"/>
    <lineage>
        <taxon>Bacteria</taxon>
        <taxon>Bacillati</taxon>
        <taxon>Bacillota</taxon>
        <taxon>Tissierellia</taxon>
        <taxon>Tissierellales</taxon>
        <taxon>Peptoniphilaceae</taxon>
        <taxon>Peptoniphilus</taxon>
    </lineage>
</organism>
<reference evidence="2 3" key="1">
    <citation type="submission" date="2018-06" db="EMBL/GenBank/DDBJ databases">
        <authorList>
            <consortium name="Pathogen Informatics"/>
            <person name="Doyle S."/>
        </authorList>
    </citation>
    <scope>NUCLEOTIDE SEQUENCE [LARGE SCALE GENOMIC DNA]</scope>
    <source>
        <strain evidence="2 3">NCTC11088</strain>
    </source>
</reference>
<accession>A0A379DAE6</accession>
<comment type="similarity">
    <text evidence="1">Belongs to the UPF0178 family.</text>
</comment>
<dbReference type="RefSeq" id="WP_004819423.1">
    <property type="nucleotide sequence ID" value="NZ_UGTH01000001.1"/>
</dbReference>
<sequence length="151" mass="16922">MKIYLDADGSPITSELINLAREYNVELIIVKNYLTNIKSEYATVVSVDISSDSADLYIANHVEHEDLTITADRALSALILAKGSYVIDFYGNHITNDNILFHLDTRHANRNLRKKGIYSKVSARKKIDTQNFIASVRNFLSNFANQTGGVL</sequence>
<dbReference type="EMBL" id="UGTH01000001">
    <property type="protein sequence ID" value="SUB74924.1"/>
    <property type="molecule type" value="Genomic_DNA"/>
</dbReference>
<dbReference type="AlphaFoldDB" id="A0A379DAE6"/>
<evidence type="ECO:0000313" key="2">
    <source>
        <dbReference type="EMBL" id="SUB74924.1"/>
    </source>
</evidence>